<keyword evidence="4 5" id="KW-0472">Membrane</keyword>
<dbReference type="InterPro" id="IPR049680">
    <property type="entry name" value="FLVCR1-2_SLC49-like"/>
</dbReference>
<keyword evidence="7" id="KW-1185">Reference proteome</keyword>
<feature type="transmembrane region" description="Helical" evidence="5">
    <location>
        <begin position="6"/>
        <end position="21"/>
    </location>
</feature>
<reference evidence="6 7" key="1">
    <citation type="submission" date="2015-07" db="EMBL/GenBank/DDBJ databases">
        <title>High-quality genome of monoxenous trypanosomatid Leptomonas pyrrhocoris.</title>
        <authorList>
            <person name="Flegontov P."/>
            <person name="Butenko A."/>
            <person name="Firsov S."/>
            <person name="Vlcek C."/>
            <person name="Logacheva M.D."/>
            <person name="Field M."/>
            <person name="Filatov D."/>
            <person name="Flegontova O."/>
            <person name="Gerasimov E."/>
            <person name="Jackson A.P."/>
            <person name="Kelly S."/>
            <person name="Opperdoes F."/>
            <person name="O'Reilly A."/>
            <person name="Votypka J."/>
            <person name="Yurchenko V."/>
            <person name="Lukes J."/>
        </authorList>
    </citation>
    <scope>NUCLEOTIDE SEQUENCE [LARGE SCALE GENOMIC DNA]</scope>
    <source>
        <strain evidence="6">H10</strain>
    </source>
</reference>
<dbReference type="OrthoDB" id="422206at2759"/>
<dbReference type="Proteomes" id="UP000037923">
    <property type="component" value="Unassembled WGS sequence"/>
</dbReference>
<feature type="transmembrane region" description="Helical" evidence="5">
    <location>
        <begin position="130"/>
        <end position="149"/>
    </location>
</feature>
<dbReference type="RefSeq" id="XP_015653823.1">
    <property type="nucleotide sequence ID" value="XM_015807741.1"/>
</dbReference>
<dbReference type="GO" id="GO:0016020">
    <property type="term" value="C:membrane"/>
    <property type="evidence" value="ECO:0007669"/>
    <property type="project" value="UniProtKB-SubCell"/>
</dbReference>
<dbReference type="EMBL" id="LGTL01000025">
    <property type="protein sequence ID" value="KPA75384.1"/>
    <property type="molecule type" value="Genomic_DNA"/>
</dbReference>
<evidence type="ECO:0000256" key="2">
    <source>
        <dbReference type="ARBA" id="ARBA00022692"/>
    </source>
</evidence>
<feature type="transmembrane region" description="Helical" evidence="5">
    <location>
        <begin position="97"/>
        <end position="118"/>
    </location>
</feature>
<dbReference type="GeneID" id="26908945"/>
<dbReference type="Gene3D" id="1.20.1250.20">
    <property type="entry name" value="MFS general substrate transporter like domains"/>
    <property type="match status" value="1"/>
</dbReference>
<evidence type="ECO:0008006" key="8">
    <source>
        <dbReference type="Google" id="ProtNLM"/>
    </source>
</evidence>
<comment type="subcellular location">
    <subcellularLocation>
        <location evidence="1">Membrane</location>
        <topology evidence="1">Multi-pass membrane protein</topology>
    </subcellularLocation>
</comment>
<accession>A0A0N0DS40</accession>
<sequence length="186" mass="19913">MGAVNVVVGTIVAYLVGMWVDRRRRYKYPLLGCLIGSVLCCVGLIVILLKAPANTPTMDALCSAIYIFAGVFQNTAIPICFEFAMEISYPLTESVPGALLMAGANLCSLVMLSVSSAMLGNGVVSKSSCVNVLILITCVCFVGALLAVFPHEKLYRRDAEREAQARRAAEVAVNEALNMSTDRSVI</sequence>
<evidence type="ECO:0000256" key="1">
    <source>
        <dbReference type="ARBA" id="ARBA00004141"/>
    </source>
</evidence>
<name>A0A0N0DS40_LEPPY</name>
<feature type="transmembrane region" description="Helical" evidence="5">
    <location>
        <begin position="63"/>
        <end position="85"/>
    </location>
</feature>
<dbReference type="VEuPathDB" id="TriTrypDB:LpyrH10_25_1590"/>
<evidence type="ECO:0000313" key="7">
    <source>
        <dbReference type="Proteomes" id="UP000037923"/>
    </source>
</evidence>
<feature type="transmembrane region" description="Helical" evidence="5">
    <location>
        <begin position="28"/>
        <end position="51"/>
    </location>
</feature>
<organism evidence="6 7">
    <name type="scientific">Leptomonas pyrrhocoris</name>
    <name type="common">Firebug parasite</name>
    <dbReference type="NCBI Taxonomy" id="157538"/>
    <lineage>
        <taxon>Eukaryota</taxon>
        <taxon>Discoba</taxon>
        <taxon>Euglenozoa</taxon>
        <taxon>Kinetoplastea</taxon>
        <taxon>Metakinetoplastina</taxon>
        <taxon>Trypanosomatida</taxon>
        <taxon>Trypanosomatidae</taxon>
        <taxon>Leishmaniinae</taxon>
        <taxon>Leptomonas</taxon>
    </lineage>
</organism>
<keyword evidence="3 5" id="KW-1133">Transmembrane helix</keyword>
<comment type="caution">
    <text evidence="6">The sequence shown here is derived from an EMBL/GenBank/DDBJ whole genome shotgun (WGS) entry which is preliminary data.</text>
</comment>
<keyword evidence="2 5" id="KW-0812">Transmembrane</keyword>
<evidence type="ECO:0000313" key="6">
    <source>
        <dbReference type="EMBL" id="KPA75384.1"/>
    </source>
</evidence>
<dbReference type="InterPro" id="IPR036259">
    <property type="entry name" value="MFS_trans_sf"/>
</dbReference>
<evidence type="ECO:0000256" key="5">
    <source>
        <dbReference type="SAM" id="Phobius"/>
    </source>
</evidence>
<evidence type="ECO:0000256" key="4">
    <source>
        <dbReference type="ARBA" id="ARBA00023136"/>
    </source>
</evidence>
<proteinExistence type="predicted"/>
<dbReference type="PANTHER" id="PTHR10924:SF6">
    <property type="entry name" value="SOLUTE CARRIER FAMILY 49 MEMBER A3"/>
    <property type="match status" value="1"/>
</dbReference>
<dbReference type="PANTHER" id="PTHR10924">
    <property type="entry name" value="MAJOR FACILITATOR SUPERFAMILY PROTEIN-RELATED"/>
    <property type="match status" value="1"/>
</dbReference>
<gene>
    <name evidence="6" type="ORF">ABB37_08661</name>
</gene>
<dbReference type="SUPFAM" id="SSF103473">
    <property type="entry name" value="MFS general substrate transporter"/>
    <property type="match status" value="1"/>
</dbReference>
<evidence type="ECO:0000256" key="3">
    <source>
        <dbReference type="ARBA" id="ARBA00022989"/>
    </source>
</evidence>
<dbReference type="AlphaFoldDB" id="A0A0N0DS40"/>
<protein>
    <recommendedName>
        <fullName evidence="8">Major facilitator superfamily (MFS) profile domain-containing protein</fullName>
    </recommendedName>
</protein>